<protein>
    <submittedName>
        <fullName evidence="2">Uncharacterized protein</fullName>
    </submittedName>
</protein>
<name>K0G4W4_ACTSU</name>
<evidence type="ECO:0000256" key="1">
    <source>
        <dbReference type="SAM" id="Phobius"/>
    </source>
</evidence>
<organism evidence="2 3">
    <name type="scientific">Actinobacillus suis H91-0380</name>
    <dbReference type="NCBI Taxonomy" id="696748"/>
    <lineage>
        <taxon>Bacteria</taxon>
        <taxon>Pseudomonadati</taxon>
        <taxon>Pseudomonadota</taxon>
        <taxon>Gammaproteobacteria</taxon>
        <taxon>Pasteurellales</taxon>
        <taxon>Pasteurellaceae</taxon>
        <taxon>Actinobacillus</taxon>
    </lineage>
</organism>
<evidence type="ECO:0000313" key="3">
    <source>
        <dbReference type="Proteomes" id="UP000006303"/>
    </source>
</evidence>
<sequence length="79" mass="9476">MNKAQASAEMLGLFYKKFEAHHIFITKMCGMSQIYIFPFAKKVRFYIVRYENVCVFKHLYAYLIIPFNVSIRGTIWKDR</sequence>
<evidence type="ECO:0000313" key="2">
    <source>
        <dbReference type="EMBL" id="AFU18619.1"/>
    </source>
</evidence>
<dbReference type="HOGENOM" id="CLU_2598182_0_0_6"/>
<dbReference type="AlphaFoldDB" id="K0G4W4"/>
<dbReference type="KEGG" id="asi:ASU2_02385"/>
<feature type="transmembrane region" description="Helical" evidence="1">
    <location>
        <begin position="20"/>
        <end position="40"/>
    </location>
</feature>
<reference evidence="2 3" key="1">
    <citation type="journal article" date="2012" name="J. Bacteriol.">
        <title>Complete Genome Sequence of Actinobacillus suis H91-0380, a Virulent Serotype O2 Strain.</title>
        <authorList>
            <person name="Macinnes J.I."/>
            <person name="Mackinnon J."/>
            <person name="Bujold A.R."/>
            <person name="Ziebell K."/>
            <person name="Kropinski A.M."/>
            <person name="Nash J.H."/>
        </authorList>
    </citation>
    <scope>NUCLEOTIDE SEQUENCE [LARGE SCALE GENOMIC DNA]</scope>
    <source>
        <strain evidence="2 3">H91-0380</strain>
    </source>
</reference>
<dbReference type="EMBL" id="CP003875">
    <property type="protein sequence ID" value="AFU18619.1"/>
    <property type="molecule type" value="Genomic_DNA"/>
</dbReference>
<dbReference type="Proteomes" id="UP000006303">
    <property type="component" value="Chromosome"/>
</dbReference>
<keyword evidence="1" id="KW-0812">Transmembrane</keyword>
<accession>K0G4W4</accession>
<keyword evidence="1" id="KW-0472">Membrane</keyword>
<proteinExistence type="predicted"/>
<gene>
    <name evidence="2" type="ORF">ASU2_02385</name>
</gene>
<keyword evidence="1" id="KW-1133">Transmembrane helix</keyword>